<name>A0ABS4GK21_9BACL</name>
<dbReference type="SUPFAM" id="SSF50249">
    <property type="entry name" value="Nucleic acid-binding proteins"/>
    <property type="match status" value="1"/>
</dbReference>
<feature type="compositionally biased region" description="Basic and acidic residues" evidence="1">
    <location>
        <begin position="110"/>
        <end position="120"/>
    </location>
</feature>
<sequence length="144" mass="16112">MAKDITIGEILEGKVTAIKEYGAFVGLVSNRSGLVHISQIASEYVKQVEDYLSVGDTVQVKVIDISDDGKISLSIKQVAPLQRKDGKTPDPSPRKRSTDFSRGPSIQGKKQPEDKMNSLEEKLKKWLKTSEERIQDLQSKQKRK</sequence>
<protein>
    <submittedName>
        <fullName evidence="3">General stress protein 13/S1 RNA binding domain protein</fullName>
    </submittedName>
</protein>
<dbReference type="RefSeq" id="WP_209808691.1">
    <property type="nucleotide sequence ID" value="NZ_JAGGKT010000001.1"/>
</dbReference>
<dbReference type="SMART" id="SM00316">
    <property type="entry name" value="S1"/>
    <property type="match status" value="1"/>
</dbReference>
<evidence type="ECO:0000313" key="3">
    <source>
        <dbReference type="EMBL" id="MBP1930611.1"/>
    </source>
</evidence>
<comment type="caution">
    <text evidence="3">The sequence shown here is derived from an EMBL/GenBank/DDBJ whole genome shotgun (WGS) entry which is preliminary data.</text>
</comment>
<dbReference type="PANTHER" id="PTHR10724">
    <property type="entry name" value="30S RIBOSOMAL PROTEIN S1"/>
    <property type="match status" value="1"/>
</dbReference>
<dbReference type="PROSITE" id="PS50126">
    <property type="entry name" value="S1"/>
    <property type="match status" value="1"/>
</dbReference>
<dbReference type="Pfam" id="PF00575">
    <property type="entry name" value="S1"/>
    <property type="match status" value="1"/>
</dbReference>
<evidence type="ECO:0000259" key="2">
    <source>
        <dbReference type="PROSITE" id="PS50126"/>
    </source>
</evidence>
<dbReference type="EMBL" id="JAGGKT010000001">
    <property type="protein sequence ID" value="MBP1930611.1"/>
    <property type="molecule type" value="Genomic_DNA"/>
</dbReference>
<evidence type="ECO:0000256" key="1">
    <source>
        <dbReference type="SAM" id="MobiDB-lite"/>
    </source>
</evidence>
<feature type="domain" description="S1 motif" evidence="2">
    <location>
        <begin position="8"/>
        <end position="76"/>
    </location>
</feature>
<feature type="compositionally biased region" description="Basic and acidic residues" evidence="1">
    <location>
        <begin position="82"/>
        <end position="99"/>
    </location>
</feature>
<dbReference type="InterPro" id="IPR003029">
    <property type="entry name" value="S1_domain"/>
</dbReference>
<keyword evidence="4" id="KW-1185">Reference proteome</keyword>
<reference evidence="3 4" key="1">
    <citation type="submission" date="2021-03" db="EMBL/GenBank/DDBJ databases">
        <title>Genomic Encyclopedia of Type Strains, Phase IV (KMG-IV): sequencing the most valuable type-strain genomes for metagenomic binning, comparative biology and taxonomic classification.</title>
        <authorList>
            <person name="Goeker M."/>
        </authorList>
    </citation>
    <scope>NUCLEOTIDE SEQUENCE [LARGE SCALE GENOMIC DNA]</scope>
    <source>
        <strain evidence="3 4">DSM 24738</strain>
    </source>
</reference>
<organism evidence="3 4">
    <name type="scientific">Ammoniphilus resinae</name>
    <dbReference type="NCBI Taxonomy" id="861532"/>
    <lineage>
        <taxon>Bacteria</taxon>
        <taxon>Bacillati</taxon>
        <taxon>Bacillota</taxon>
        <taxon>Bacilli</taxon>
        <taxon>Bacillales</taxon>
        <taxon>Paenibacillaceae</taxon>
        <taxon>Aneurinibacillus group</taxon>
        <taxon>Ammoniphilus</taxon>
    </lineage>
</organism>
<evidence type="ECO:0000313" key="4">
    <source>
        <dbReference type="Proteomes" id="UP001519343"/>
    </source>
</evidence>
<dbReference type="InterPro" id="IPR050437">
    <property type="entry name" value="Ribos_protein_bS1-like"/>
</dbReference>
<feature type="region of interest" description="Disordered" evidence="1">
    <location>
        <begin position="76"/>
        <end position="120"/>
    </location>
</feature>
<dbReference type="Proteomes" id="UP001519343">
    <property type="component" value="Unassembled WGS sequence"/>
</dbReference>
<accession>A0ABS4GK21</accession>
<gene>
    <name evidence="3" type="ORF">J2Z37_000598</name>
</gene>
<dbReference type="InterPro" id="IPR012340">
    <property type="entry name" value="NA-bd_OB-fold"/>
</dbReference>
<dbReference type="Gene3D" id="2.40.50.140">
    <property type="entry name" value="Nucleic acid-binding proteins"/>
    <property type="match status" value="1"/>
</dbReference>
<dbReference type="PANTHER" id="PTHR10724:SF10">
    <property type="entry name" value="S1 RNA-BINDING DOMAIN-CONTAINING PROTEIN 1"/>
    <property type="match status" value="1"/>
</dbReference>
<proteinExistence type="predicted"/>